<evidence type="ECO:0000313" key="2">
    <source>
        <dbReference type="EMBL" id="WOX26895.1"/>
    </source>
</evidence>
<sequence length="97" mass="10838">MMRKLMKIANSIELLDWFKTVIDVESDYMVAKLTGISANTLSHVRTGNREFSELNALKLLLVGDHPEALETVAIIEAHKAKLRGDDEAAKLWEDSVA</sequence>
<evidence type="ECO:0000313" key="1">
    <source>
        <dbReference type="EMBL" id="NLR24262.1"/>
    </source>
</evidence>
<protein>
    <submittedName>
        <fullName evidence="1">Uncharacterized protein</fullName>
    </submittedName>
</protein>
<accession>A0A8I2KT96</accession>
<dbReference type="EMBL" id="WEIA01000027">
    <property type="protein sequence ID" value="NLR24262.1"/>
    <property type="molecule type" value="Genomic_DNA"/>
</dbReference>
<gene>
    <name evidence="1" type="ORF">F9Y85_23715</name>
    <name evidence="2" type="ORF">R5H13_09450</name>
</gene>
<dbReference type="RefSeq" id="WP_193522607.1">
    <property type="nucleotide sequence ID" value="NZ_CBCSDF010000028.1"/>
</dbReference>
<evidence type="ECO:0000313" key="3">
    <source>
        <dbReference type="Proteomes" id="UP000646877"/>
    </source>
</evidence>
<proteinExistence type="predicted"/>
<dbReference type="Proteomes" id="UP000646877">
    <property type="component" value="Unassembled WGS sequence"/>
</dbReference>
<organism evidence="1 3">
    <name type="scientific">Pseudoalteromonas maricaloris</name>
    <dbReference type="NCBI Taxonomy" id="184924"/>
    <lineage>
        <taxon>Bacteria</taxon>
        <taxon>Pseudomonadati</taxon>
        <taxon>Pseudomonadota</taxon>
        <taxon>Gammaproteobacteria</taxon>
        <taxon>Alteromonadales</taxon>
        <taxon>Pseudoalteromonadaceae</taxon>
        <taxon>Pseudoalteromonas</taxon>
    </lineage>
</organism>
<evidence type="ECO:0000313" key="4">
    <source>
        <dbReference type="Proteomes" id="UP001304419"/>
    </source>
</evidence>
<reference evidence="2 4" key="2">
    <citation type="submission" date="2023-10" db="EMBL/GenBank/DDBJ databases">
        <title>To unveil natural product biosynthetic capacity in Pseudoalteromonas.</title>
        <authorList>
            <person name="Wang J."/>
        </authorList>
    </citation>
    <scope>NUCLEOTIDE SEQUENCE [LARGE SCALE GENOMIC DNA]</scope>
    <source>
        <strain evidence="2 4">DSM 15914</strain>
    </source>
</reference>
<keyword evidence="4" id="KW-1185">Reference proteome</keyword>
<dbReference type="AlphaFoldDB" id="A0A8I2KT96"/>
<dbReference type="EMBL" id="CP137578">
    <property type="protein sequence ID" value="WOX26895.1"/>
    <property type="molecule type" value="Genomic_DNA"/>
</dbReference>
<reference evidence="1" key="1">
    <citation type="submission" date="2019-10" db="EMBL/GenBank/DDBJ databases">
        <authorList>
            <person name="Paulsen S."/>
        </authorList>
    </citation>
    <scope>NUCLEOTIDE SEQUENCE</scope>
    <source>
        <strain evidence="1">LMG 19692</strain>
    </source>
</reference>
<name>A0A8I2KT96_9GAMM</name>
<dbReference type="Proteomes" id="UP001304419">
    <property type="component" value="Chromosome 1"/>
</dbReference>